<dbReference type="Pfam" id="PF00004">
    <property type="entry name" value="AAA"/>
    <property type="match status" value="1"/>
</dbReference>
<dbReference type="Gene3D" id="1.10.8.60">
    <property type="match status" value="1"/>
</dbReference>
<dbReference type="GO" id="GO:0005634">
    <property type="term" value="C:nucleus"/>
    <property type="evidence" value="ECO:0007669"/>
    <property type="project" value="UniProtKB-SubCell"/>
</dbReference>
<protein>
    <submittedName>
        <fullName evidence="5">Chromosome transmission fidelity protein 18</fullName>
    </submittedName>
</protein>
<dbReference type="PANTHER" id="PTHR46765:SF1">
    <property type="entry name" value="P-LOOP CONTAINING NUCLEOSIDE TRIPHOSPHATE HYDROLASES SUPERFAMILY PROTEIN"/>
    <property type="match status" value="1"/>
</dbReference>
<sequence>MAGELDPRDGLPRYRLVLLTGCPGLGKTTLAHLLAQHAGYQVIEINASFHSKKFMAFRSCTILNPFLTWTSSVPTSLTVHCPLAPYPAPFCFILIIPIRSDERTVTAFKDQLTAIVSSTTSLDPVSASSEPTRTVLKPCCLILDEIDGAVPAAVELLATAAKCTLQSNAERRGRQKRNVSPLILRRPVICICNDLFAASVRPLRAPGVPCLILRLPCVDLGRLTSRLDLISRKEGLPADKIVLTQLAEMADRDIRACLNALQVIYLL</sequence>
<keyword evidence="6" id="KW-1185">Reference proteome</keyword>
<dbReference type="PANTHER" id="PTHR46765">
    <property type="entry name" value="P-LOOP CONTAINING NUCLEOSIDE TRIPHOSPHATE HYDROLASES SUPERFAMILY PROTEIN"/>
    <property type="match status" value="1"/>
</dbReference>
<dbReference type="InterPro" id="IPR027417">
    <property type="entry name" value="P-loop_NTPase"/>
</dbReference>
<accession>A0A504WWK8</accession>
<dbReference type="GO" id="GO:0016887">
    <property type="term" value="F:ATP hydrolysis activity"/>
    <property type="evidence" value="ECO:0007669"/>
    <property type="project" value="InterPro"/>
</dbReference>
<dbReference type="SUPFAM" id="SSF52540">
    <property type="entry name" value="P-loop containing nucleoside triphosphate hydrolases"/>
    <property type="match status" value="1"/>
</dbReference>
<feature type="domain" description="AAA+ ATPase" evidence="4">
    <location>
        <begin position="13"/>
        <end position="211"/>
    </location>
</feature>
<name>A0A504WWK8_FASGI</name>
<dbReference type="Proteomes" id="UP000316759">
    <property type="component" value="Unassembled WGS sequence"/>
</dbReference>
<dbReference type="GO" id="GO:0005524">
    <property type="term" value="F:ATP binding"/>
    <property type="evidence" value="ECO:0007669"/>
    <property type="project" value="InterPro"/>
</dbReference>
<evidence type="ECO:0000259" key="4">
    <source>
        <dbReference type="SMART" id="SM00382"/>
    </source>
</evidence>
<dbReference type="STRING" id="46835.A0A504WWK8"/>
<comment type="similarity">
    <text evidence="3">Belongs to the activator 1 small subunits family. CTF18 subfamily.</text>
</comment>
<comment type="caution">
    <text evidence="5">The sequence shown here is derived from an EMBL/GenBank/DDBJ whole genome shotgun (WGS) entry which is preliminary data.</text>
</comment>
<dbReference type="InterPro" id="IPR003593">
    <property type="entry name" value="AAA+_ATPase"/>
</dbReference>
<organism evidence="5 6">
    <name type="scientific">Fasciola gigantica</name>
    <name type="common">Giant liver fluke</name>
    <dbReference type="NCBI Taxonomy" id="46835"/>
    <lineage>
        <taxon>Eukaryota</taxon>
        <taxon>Metazoa</taxon>
        <taxon>Spiralia</taxon>
        <taxon>Lophotrochozoa</taxon>
        <taxon>Platyhelminthes</taxon>
        <taxon>Trematoda</taxon>
        <taxon>Digenea</taxon>
        <taxon>Plagiorchiida</taxon>
        <taxon>Echinostomata</taxon>
        <taxon>Echinostomatoidea</taxon>
        <taxon>Fasciolidae</taxon>
        <taxon>Fasciola</taxon>
    </lineage>
</organism>
<dbReference type="OrthoDB" id="2195431at2759"/>
<gene>
    <name evidence="5" type="ORF">FGIG_11303</name>
</gene>
<dbReference type="InterPro" id="IPR053016">
    <property type="entry name" value="CTF18-RFC_complex"/>
</dbReference>
<keyword evidence="2" id="KW-0539">Nucleus</keyword>
<dbReference type="CDD" id="cd00009">
    <property type="entry name" value="AAA"/>
    <property type="match status" value="1"/>
</dbReference>
<evidence type="ECO:0000256" key="2">
    <source>
        <dbReference type="ARBA" id="ARBA00023242"/>
    </source>
</evidence>
<dbReference type="Gene3D" id="3.40.50.300">
    <property type="entry name" value="P-loop containing nucleotide triphosphate hydrolases"/>
    <property type="match status" value="2"/>
</dbReference>
<evidence type="ECO:0000256" key="1">
    <source>
        <dbReference type="ARBA" id="ARBA00004123"/>
    </source>
</evidence>
<dbReference type="EMBL" id="SUNJ01015808">
    <property type="protein sequence ID" value="TPP39745.1"/>
    <property type="molecule type" value="Genomic_DNA"/>
</dbReference>
<comment type="subcellular location">
    <subcellularLocation>
        <location evidence="1">Nucleus</location>
    </subcellularLocation>
</comment>
<dbReference type="AlphaFoldDB" id="A0A504WWK8"/>
<dbReference type="SMART" id="SM00382">
    <property type="entry name" value="AAA"/>
    <property type="match status" value="1"/>
</dbReference>
<evidence type="ECO:0000313" key="6">
    <source>
        <dbReference type="Proteomes" id="UP000316759"/>
    </source>
</evidence>
<proteinExistence type="inferred from homology"/>
<dbReference type="InterPro" id="IPR003959">
    <property type="entry name" value="ATPase_AAA_core"/>
</dbReference>
<evidence type="ECO:0000256" key="3">
    <source>
        <dbReference type="ARBA" id="ARBA00043975"/>
    </source>
</evidence>
<reference evidence="5 6" key="1">
    <citation type="submission" date="2019-04" db="EMBL/GenBank/DDBJ databases">
        <title>Annotation for the trematode Fasciola gigantica.</title>
        <authorList>
            <person name="Choi Y.-J."/>
        </authorList>
    </citation>
    <scope>NUCLEOTIDE SEQUENCE [LARGE SCALE GENOMIC DNA]</scope>
    <source>
        <strain evidence="5">Uganda_cow_1</strain>
    </source>
</reference>
<evidence type="ECO:0000313" key="5">
    <source>
        <dbReference type="EMBL" id="TPP39745.1"/>
    </source>
</evidence>